<reference evidence="3" key="1">
    <citation type="journal article" date="2020" name="bioRxiv">
        <title>Comparative genomics of Chlamydomonas.</title>
        <authorList>
            <person name="Craig R.J."/>
            <person name="Hasan A.R."/>
            <person name="Ness R.W."/>
            <person name="Keightley P.D."/>
        </authorList>
    </citation>
    <scope>NUCLEOTIDE SEQUENCE</scope>
    <source>
        <strain evidence="3">CCAP 11/70</strain>
    </source>
</reference>
<feature type="transmembrane region" description="Helical" evidence="1">
    <location>
        <begin position="386"/>
        <end position="406"/>
    </location>
</feature>
<proteinExistence type="predicted"/>
<keyword evidence="1" id="KW-0812">Transmembrane</keyword>
<keyword evidence="1" id="KW-1133">Transmembrane helix</keyword>
<dbReference type="PANTHER" id="PTHR42698">
    <property type="entry name" value="GTPASE ERA"/>
    <property type="match status" value="1"/>
</dbReference>
<evidence type="ECO:0000259" key="2">
    <source>
        <dbReference type="Pfam" id="PF00350"/>
    </source>
</evidence>
<dbReference type="Gene3D" id="3.40.50.300">
    <property type="entry name" value="P-loop containing nucleotide triphosphate hydrolases"/>
    <property type="match status" value="1"/>
</dbReference>
<dbReference type="SUPFAM" id="SSF52540">
    <property type="entry name" value="P-loop containing nucleoside triphosphate hydrolases"/>
    <property type="match status" value="1"/>
</dbReference>
<dbReference type="PANTHER" id="PTHR42698:SF2">
    <property type="entry name" value="GTPASE ERA-LIKE, CHLOROPLASTIC"/>
    <property type="match status" value="1"/>
</dbReference>
<dbReference type="InterPro" id="IPR005662">
    <property type="entry name" value="GTPase_Era-like"/>
</dbReference>
<dbReference type="Pfam" id="PF00350">
    <property type="entry name" value="Dynamin_N"/>
    <property type="match status" value="1"/>
</dbReference>
<keyword evidence="1" id="KW-0472">Membrane</keyword>
<feature type="domain" description="Dynamin N-terminal" evidence="2">
    <location>
        <begin position="66"/>
        <end position="188"/>
    </location>
</feature>
<feature type="transmembrane region" description="Helical" evidence="1">
    <location>
        <begin position="328"/>
        <end position="351"/>
    </location>
</feature>
<dbReference type="AlphaFoldDB" id="A0A835XP44"/>
<dbReference type="GO" id="GO:0005525">
    <property type="term" value="F:GTP binding"/>
    <property type="evidence" value="ECO:0007669"/>
    <property type="project" value="InterPro"/>
</dbReference>
<name>A0A835XP44_9CHLO</name>
<keyword evidence="4" id="KW-1185">Reference proteome</keyword>
<protein>
    <recommendedName>
        <fullName evidence="2">Dynamin N-terminal domain-containing protein</fullName>
    </recommendedName>
</protein>
<dbReference type="GO" id="GO:0019843">
    <property type="term" value="F:rRNA binding"/>
    <property type="evidence" value="ECO:0007669"/>
    <property type="project" value="TreeGrafter"/>
</dbReference>
<sequence length="450" mass="50094">MPAKRQNGKTAVEEALSGATERVLRAISDLYDKGLGEGPGSIGLKAIAESPLLKMQMRKPRKKISVMIVGNHSAGKSSFINWYIGEAIQKTGVAIETRGFTFVTSGKKRETLQGDATIRFYDHLNSFSKFDGIMSNLFTEISTSRDKNFSCVDLIDTPGLVDGEMQYPFNVQDAIVWMADHVDLILIFFDPIGQATCKRTMEVVERLNNGPHLEKIHYFMSKADAVDKEHDRQRVLIQITQNLATKIRNSHAFNLPTFYLPRDDDVPCTIPNAIEDVCKEIDKSIQSTAQKNLKQLKTDCERIVARVAEVKAEDKAKKAQNVARTLQGLLLLALTLLAAGLMGLVGAARFIDTICHDGLFGAHCEGHRMVSVLTKLQPLLTENFNGVFGAAAGVVLVLMIATKLTWRTVPVLTKKDLKKLDDYAAYVQKIEAQEEGLYQEYFKQLSNMEH</sequence>
<evidence type="ECO:0000313" key="3">
    <source>
        <dbReference type="EMBL" id="KAG2484475.1"/>
    </source>
</evidence>
<dbReference type="Proteomes" id="UP000612055">
    <property type="component" value="Unassembled WGS sequence"/>
</dbReference>
<gene>
    <name evidence="3" type="ORF">HYH03_016709</name>
</gene>
<accession>A0A835XP44</accession>
<dbReference type="EMBL" id="JAEHOE010000149">
    <property type="protein sequence ID" value="KAG2484475.1"/>
    <property type="molecule type" value="Genomic_DNA"/>
</dbReference>
<dbReference type="GO" id="GO:0000028">
    <property type="term" value="P:ribosomal small subunit assembly"/>
    <property type="evidence" value="ECO:0007669"/>
    <property type="project" value="TreeGrafter"/>
</dbReference>
<evidence type="ECO:0000313" key="4">
    <source>
        <dbReference type="Proteomes" id="UP000612055"/>
    </source>
</evidence>
<comment type="caution">
    <text evidence="3">The sequence shown here is derived from an EMBL/GenBank/DDBJ whole genome shotgun (WGS) entry which is preliminary data.</text>
</comment>
<dbReference type="InterPro" id="IPR027417">
    <property type="entry name" value="P-loop_NTPase"/>
</dbReference>
<evidence type="ECO:0000256" key="1">
    <source>
        <dbReference type="SAM" id="Phobius"/>
    </source>
</evidence>
<organism evidence="3 4">
    <name type="scientific">Edaphochlamys debaryana</name>
    <dbReference type="NCBI Taxonomy" id="47281"/>
    <lineage>
        <taxon>Eukaryota</taxon>
        <taxon>Viridiplantae</taxon>
        <taxon>Chlorophyta</taxon>
        <taxon>core chlorophytes</taxon>
        <taxon>Chlorophyceae</taxon>
        <taxon>CS clade</taxon>
        <taxon>Chlamydomonadales</taxon>
        <taxon>Chlamydomonadales incertae sedis</taxon>
        <taxon>Edaphochlamys</taxon>
    </lineage>
</organism>
<dbReference type="GO" id="GO:0043024">
    <property type="term" value="F:ribosomal small subunit binding"/>
    <property type="evidence" value="ECO:0007669"/>
    <property type="project" value="TreeGrafter"/>
</dbReference>
<dbReference type="OrthoDB" id="1716625at2759"/>
<dbReference type="InterPro" id="IPR045063">
    <property type="entry name" value="Dynamin_N"/>
</dbReference>